<dbReference type="PANTHER" id="PTHR23158">
    <property type="entry name" value="MELANOMA INHIBITORY ACTIVITY-RELATED"/>
    <property type="match status" value="1"/>
</dbReference>
<dbReference type="InterPro" id="IPR051500">
    <property type="entry name" value="cTAGE_MIA/OTOR"/>
</dbReference>
<dbReference type="Gene3D" id="2.30.30.40">
    <property type="entry name" value="SH3 Domains"/>
    <property type="match status" value="1"/>
</dbReference>
<evidence type="ECO:0000256" key="1">
    <source>
        <dbReference type="ARBA" id="ARBA00023054"/>
    </source>
</evidence>
<dbReference type="SUPFAM" id="SSF50044">
    <property type="entry name" value="SH3-domain"/>
    <property type="match status" value="1"/>
</dbReference>
<reference evidence="4" key="1">
    <citation type="submission" date="2020-03" db="EMBL/GenBank/DDBJ databases">
        <title>Studies in the Genomics of Life Span.</title>
        <authorList>
            <person name="Glass D."/>
        </authorList>
    </citation>
    <scope>NUCLEOTIDE SEQUENCE</scope>
    <source>
        <strain evidence="4">LTLLF</strain>
        <tissue evidence="4">Muscle</tissue>
    </source>
</reference>
<dbReference type="InterPro" id="IPR036028">
    <property type="entry name" value="SH3-like_dom_sf"/>
</dbReference>
<sequence length="376" mass="44187">MYRAEALVDFTGPDCRFVSFKKGDHVHVYYRLAGGSPEVWAGSALTNCITQLNLLECELESEDQNEGGIESDELANGEVGGDRNEKIKNRIKRMMDVSWTQTAVSVVEEDLKLLQLKLKTSMSTKCNLEDQIKKLEDDHNSLQTTKAELEEECQTLRQKVEVRNELYQQWEIALQRKLSQEEYERQDREQRLSAADEKVALAAEEVKTYKRRIEKMEEELEKTERSFKNQIAAHEKKAHDNWVRGFSFLDFVHSLLHLNHNAFLFQQLKARAAERAISGEKREAAYLRHKYQHLALRKNDQRPSPIIPALAVKREKKLKEEEEEKEEEVKEEEEEKEEVEVEEAEEEKEEVEVEEEEEEEEQKEEEEEETLHCKYN</sequence>
<organism evidence="4 5">
    <name type="scientific">Microtus ochrogaster</name>
    <name type="common">Prairie vole</name>
    <dbReference type="NCBI Taxonomy" id="79684"/>
    <lineage>
        <taxon>Eukaryota</taxon>
        <taxon>Metazoa</taxon>
        <taxon>Chordata</taxon>
        <taxon>Craniata</taxon>
        <taxon>Vertebrata</taxon>
        <taxon>Euteleostomi</taxon>
        <taxon>Mammalia</taxon>
        <taxon>Eutheria</taxon>
        <taxon>Euarchontoglires</taxon>
        <taxon>Glires</taxon>
        <taxon>Rodentia</taxon>
        <taxon>Myomorpha</taxon>
        <taxon>Muroidea</taxon>
        <taxon>Cricetidae</taxon>
        <taxon>Arvicolinae</taxon>
        <taxon>Microtus</taxon>
    </lineage>
</organism>
<evidence type="ECO:0000313" key="4">
    <source>
        <dbReference type="EMBL" id="KAH0507289.1"/>
    </source>
</evidence>
<evidence type="ECO:0000256" key="2">
    <source>
        <dbReference type="SAM" id="Coils"/>
    </source>
</evidence>
<dbReference type="GO" id="GO:0006888">
    <property type="term" value="P:endoplasmic reticulum to Golgi vesicle-mediated transport"/>
    <property type="evidence" value="ECO:0007669"/>
    <property type="project" value="TreeGrafter"/>
</dbReference>
<feature type="region of interest" description="Disordered" evidence="3">
    <location>
        <begin position="315"/>
        <end position="376"/>
    </location>
</feature>
<dbReference type="GO" id="GO:0009306">
    <property type="term" value="P:protein secretion"/>
    <property type="evidence" value="ECO:0007669"/>
    <property type="project" value="TreeGrafter"/>
</dbReference>
<dbReference type="EMBL" id="JAATJU010023674">
    <property type="protein sequence ID" value="KAH0507289.1"/>
    <property type="molecule type" value="Genomic_DNA"/>
</dbReference>
<feature type="compositionally biased region" description="Acidic residues" evidence="3">
    <location>
        <begin position="321"/>
        <end position="369"/>
    </location>
</feature>
<accession>A0A8J6GAY0</accession>
<feature type="coiled-coil region" evidence="2">
    <location>
        <begin position="192"/>
        <end position="237"/>
    </location>
</feature>
<gene>
    <name evidence="4" type="ORF">LTLLF_169685</name>
</gene>
<protein>
    <submittedName>
        <fullName evidence="4">Melanoma inhibitory activity protein 3</fullName>
    </submittedName>
</protein>
<feature type="coiled-coil region" evidence="2">
    <location>
        <begin position="132"/>
        <end position="166"/>
    </location>
</feature>
<dbReference type="GO" id="GO:0035459">
    <property type="term" value="P:vesicle cargo loading"/>
    <property type="evidence" value="ECO:0007669"/>
    <property type="project" value="TreeGrafter"/>
</dbReference>
<evidence type="ECO:0000313" key="5">
    <source>
        <dbReference type="Proteomes" id="UP000710432"/>
    </source>
</evidence>
<dbReference type="GO" id="GO:0005789">
    <property type="term" value="C:endoplasmic reticulum membrane"/>
    <property type="evidence" value="ECO:0007669"/>
    <property type="project" value="TreeGrafter"/>
</dbReference>
<keyword evidence="1 2" id="KW-0175">Coiled coil</keyword>
<proteinExistence type="predicted"/>
<dbReference type="AlphaFoldDB" id="A0A8J6GAY0"/>
<dbReference type="PANTHER" id="PTHR23158:SF54">
    <property type="entry name" value="TRANSPORT AND GOLGI ORGANIZATION PROTEIN 1 HOMOLOG"/>
    <property type="match status" value="1"/>
</dbReference>
<name>A0A8J6GAY0_MICOH</name>
<dbReference type="Proteomes" id="UP000710432">
    <property type="component" value="Unassembled WGS sequence"/>
</dbReference>
<evidence type="ECO:0000256" key="3">
    <source>
        <dbReference type="SAM" id="MobiDB-lite"/>
    </source>
</evidence>
<dbReference type="GO" id="GO:0070971">
    <property type="term" value="C:endoplasmic reticulum exit site"/>
    <property type="evidence" value="ECO:0007669"/>
    <property type="project" value="TreeGrafter"/>
</dbReference>
<comment type="caution">
    <text evidence="4">The sequence shown here is derived from an EMBL/GenBank/DDBJ whole genome shotgun (WGS) entry which is preliminary data.</text>
</comment>